<evidence type="ECO:0000256" key="6">
    <source>
        <dbReference type="ARBA" id="ARBA00022840"/>
    </source>
</evidence>
<dbReference type="NCBIfam" id="TIGR01007">
    <property type="entry name" value="eps_fam"/>
    <property type="match status" value="1"/>
</dbReference>
<evidence type="ECO:0000256" key="8">
    <source>
        <dbReference type="ARBA" id="ARBA00051245"/>
    </source>
</evidence>
<dbReference type="Proteomes" id="UP000003835">
    <property type="component" value="Unassembled WGS sequence"/>
</dbReference>
<feature type="region of interest" description="Disordered" evidence="10">
    <location>
        <begin position="1"/>
        <end position="22"/>
    </location>
</feature>
<dbReference type="eggNOG" id="COG0489">
    <property type="taxonomic scope" value="Bacteria"/>
</dbReference>
<keyword evidence="3" id="KW-0808">Transferase</keyword>
<evidence type="ECO:0000256" key="2">
    <source>
        <dbReference type="ARBA" id="ARBA00011903"/>
    </source>
</evidence>
<dbReference type="InterPro" id="IPR005702">
    <property type="entry name" value="Wzc-like_C"/>
</dbReference>
<dbReference type="SUPFAM" id="SSF52540">
    <property type="entry name" value="P-loop containing nucleoside triphosphate hydrolases"/>
    <property type="match status" value="1"/>
</dbReference>
<feature type="transmembrane region" description="Helical" evidence="11">
    <location>
        <begin position="51"/>
        <end position="71"/>
    </location>
</feature>
<organism evidence="13 14">
    <name type="scientific">Coleofasciculus chthonoplastes PCC 7420</name>
    <dbReference type="NCBI Taxonomy" id="118168"/>
    <lineage>
        <taxon>Bacteria</taxon>
        <taxon>Bacillati</taxon>
        <taxon>Cyanobacteriota</taxon>
        <taxon>Cyanophyceae</taxon>
        <taxon>Coleofasciculales</taxon>
        <taxon>Coleofasciculaceae</taxon>
        <taxon>Coleofasciculus</taxon>
    </lineage>
</organism>
<sequence>MNTDYNFQPLPSQPNGKPSQALPVNSLAEPDEGQEQTLDLQWLFAVVRRRAPVMAGVAIILTALIGGFIVWKSKSTPPTYEGYFRLLVEPVTAQGRLAEQFLMAQTQGENSIQRIRMDESSLDYETQIRVLRSPKLIEPILENIKVNYPNVTYNNIIQKLSISRVQYEKDGKQQGTKILHVTYKDKDPQAIEFALSQVADAYLKYSLNERQTSLRQGLDFLGKQLPDLHNQVNDLQKQLQTLRQQYNFIDPERTGMLLSEHALAIQKNRLATEAELSEQKALYATLQNSLQASNGIQLLTREGDGYAKIIGQLQDIETQIAVGSSLYREDSEPMQILREQEQNLNRLSRQKAEVILQEVAGQIQGLEEQYQNILQAENQVNQQLQHFPEAARRYSDLQQKLDVATGNLKEFLQKREALRLDTAQQEVPWQLIEGPKIPRNEAGNLIPAEAKQTKRQVAIAIILSTLLGIGVGFIVEILHTVFHTPEEIKNATKLPLLGVIPIAKKLEKLPQKLNQRTVVSQVADLSTGNNRRLFAGHGNQTNQYSTSPFMEAFRSLYTNIRLLKSKKPIHSLAVSSAIPGDGKTTVAVYLAKTAAAIGQRVLLVDTDLRVPQLHKRLDLPNSQGLSDIITTNVAINEAIHKSPLDDNFFVLTAGLTLSDPIKLLASDKMQYLMEQFSTQFDLVIYDTPPLLGLGDGNLIAAQADGTLLVVAIEKTDRSLITKAFDGLKIAGASILGIVANGAKAEKTASYASYRRQAIRH</sequence>
<dbReference type="InterPro" id="IPR027417">
    <property type="entry name" value="P-loop_NTPase"/>
</dbReference>
<dbReference type="Gene3D" id="3.40.50.300">
    <property type="entry name" value="P-loop containing nucleotide triphosphate hydrolases"/>
    <property type="match status" value="1"/>
</dbReference>
<dbReference type="STRING" id="118168.MC7420_919"/>
<dbReference type="eggNOG" id="COG3206">
    <property type="taxonomic scope" value="Bacteria"/>
</dbReference>
<evidence type="ECO:0000256" key="3">
    <source>
        <dbReference type="ARBA" id="ARBA00022679"/>
    </source>
</evidence>
<feature type="compositionally biased region" description="Polar residues" evidence="10">
    <location>
        <begin position="1"/>
        <end position="18"/>
    </location>
</feature>
<keyword evidence="11" id="KW-0472">Membrane</keyword>
<dbReference type="OrthoDB" id="580971at2"/>
<dbReference type="AlphaFoldDB" id="B4W5D6"/>
<dbReference type="CDD" id="cd05387">
    <property type="entry name" value="BY-kinase"/>
    <property type="match status" value="1"/>
</dbReference>
<dbReference type="EMBL" id="DS989887">
    <property type="protein sequence ID" value="EDX70600.1"/>
    <property type="molecule type" value="Genomic_DNA"/>
</dbReference>
<keyword evidence="6" id="KW-0067">ATP-binding</keyword>
<name>B4W5D6_9CYAN</name>
<evidence type="ECO:0000256" key="11">
    <source>
        <dbReference type="SAM" id="Phobius"/>
    </source>
</evidence>
<feature type="coiled-coil region" evidence="9">
    <location>
        <begin position="218"/>
        <end position="245"/>
    </location>
</feature>
<dbReference type="InterPro" id="IPR050445">
    <property type="entry name" value="Bact_polysacc_biosynth/exp"/>
</dbReference>
<keyword evidence="14" id="KW-1185">Reference proteome</keyword>
<evidence type="ECO:0000256" key="9">
    <source>
        <dbReference type="SAM" id="Coils"/>
    </source>
</evidence>
<keyword evidence="11" id="KW-1133">Transmembrane helix</keyword>
<dbReference type="RefSeq" id="WP_006106611.1">
    <property type="nucleotide sequence ID" value="NZ_DS989887.1"/>
</dbReference>
<dbReference type="GO" id="GO:0004715">
    <property type="term" value="F:non-membrane spanning protein tyrosine kinase activity"/>
    <property type="evidence" value="ECO:0007669"/>
    <property type="project" value="UniProtKB-EC"/>
</dbReference>
<protein>
    <recommendedName>
        <fullName evidence="2">non-specific protein-tyrosine kinase</fullName>
        <ecNumber evidence="2">2.7.10.2</ecNumber>
    </recommendedName>
</protein>
<evidence type="ECO:0000256" key="7">
    <source>
        <dbReference type="ARBA" id="ARBA00023137"/>
    </source>
</evidence>
<accession>B4W5D6</accession>
<comment type="catalytic activity">
    <reaction evidence="8">
        <text>L-tyrosyl-[protein] + ATP = O-phospho-L-tyrosyl-[protein] + ADP + H(+)</text>
        <dbReference type="Rhea" id="RHEA:10596"/>
        <dbReference type="Rhea" id="RHEA-COMP:10136"/>
        <dbReference type="Rhea" id="RHEA-COMP:20101"/>
        <dbReference type="ChEBI" id="CHEBI:15378"/>
        <dbReference type="ChEBI" id="CHEBI:30616"/>
        <dbReference type="ChEBI" id="CHEBI:46858"/>
        <dbReference type="ChEBI" id="CHEBI:61978"/>
        <dbReference type="ChEBI" id="CHEBI:456216"/>
        <dbReference type="EC" id="2.7.10.2"/>
    </reaction>
</comment>
<dbReference type="PANTHER" id="PTHR32309:SF13">
    <property type="entry name" value="FERRIC ENTEROBACTIN TRANSPORT PROTEIN FEPE"/>
    <property type="match status" value="1"/>
</dbReference>
<reference evidence="13 14" key="1">
    <citation type="submission" date="2008-07" db="EMBL/GenBank/DDBJ databases">
        <authorList>
            <person name="Tandeau de Marsac N."/>
            <person name="Ferriera S."/>
            <person name="Johnson J."/>
            <person name="Kravitz S."/>
            <person name="Beeson K."/>
            <person name="Sutton G."/>
            <person name="Rogers Y.-H."/>
            <person name="Friedman R."/>
            <person name="Frazier M."/>
            <person name="Venter J.C."/>
        </authorList>
    </citation>
    <scope>NUCLEOTIDE SEQUENCE [LARGE SCALE GENOMIC DNA]</scope>
    <source>
        <strain evidence="13 14">PCC 7420</strain>
    </source>
</reference>
<dbReference type="PANTHER" id="PTHR32309">
    <property type="entry name" value="TYROSINE-PROTEIN KINASE"/>
    <property type="match status" value="1"/>
</dbReference>
<evidence type="ECO:0000259" key="12">
    <source>
        <dbReference type="Pfam" id="PF13614"/>
    </source>
</evidence>
<dbReference type="HOGENOM" id="CLU_009912_2_2_3"/>
<dbReference type="GO" id="GO:0005886">
    <property type="term" value="C:plasma membrane"/>
    <property type="evidence" value="ECO:0007669"/>
    <property type="project" value="TreeGrafter"/>
</dbReference>
<dbReference type="Pfam" id="PF13614">
    <property type="entry name" value="AAA_31"/>
    <property type="match status" value="1"/>
</dbReference>
<keyword evidence="11" id="KW-0812">Transmembrane</keyword>
<dbReference type="EC" id="2.7.10.2" evidence="2"/>
<keyword evidence="7" id="KW-0829">Tyrosine-protein kinase</keyword>
<evidence type="ECO:0000256" key="5">
    <source>
        <dbReference type="ARBA" id="ARBA00022777"/>
    </source>
</evidence>
<keyword evidence="9" id="KW-0175">Coiled coil</keyword>
<evidence type="ECO:0000313" key="14">
    <source>
        <dbReference type="Proteomes" id="UP000003835"/>
    </source>
</evidence>
<proteinExistence type="inferred from homology"/>
<evidence type="ECO:0000256" key="1">
    <source>
        <dbReference type="ARBA" id="ARBA00007316"/>
    </source>
</evidence>
<evidence type="ECO:0000256" key="10">
    <source>
        <dbReference type="SAM" id="MobiDB-lite"/>
    </source>
</evidence>
<dbReference type="GO" id="GO:0005524">
    <property type="term" value="F:ATP binding"/>
    <property type="evidence" value="ECO:0007669"/>
    <property type="project" value="UniProtKB-KW"/>
</dbReference>
<feature type="coiled-coil region" evidence="9">
    <location>
        <begin position="337"/>
        <end position="414"/>
    </location>
</feature>
<feature type="domain" description="AAA" evidence="12">
    <location>
        <begin position="576"/>
        <end position="712"/>
    </location>
</feature>
<evidence type="ECO:0000256" key="4">
    <source>
        <dbReference type="ARBA" id="ARBA00022741"/>
    </source>
</evidence>
<keyword evidence="5" id="KW-0418">Kinase</keyword>
<comment type="similarity">
    <text evidence="1">Belongs to the CpsD/CapB family.</text>
</comment>
<keyword evidence="4" id="KW-0547">Nucleotide-binding</keyword>
<feature type="transmembrane region" description="Helical" evidence="11">
    <location>
        <begin position="457"/>
        <end position="482"/>
    </location>
</feature>
<evidence type="ECO:0000313" key="13">
    <source>
        <dbReference type="EMBL" id="EDX70600.1"/>
    </source>
</evidence>
<gene>
    <name evidence="13" type="ORF">MC7420_919</name>
</gene>
<dbReference type="InterPro" id="IPR025669">
    <property type="entry name" value="AAA_dom"/>
</dbReference>